<dbReference type="EC" id="2.8.1.7" evidence="10"/>
<dbReference type="Gene3D" id="3.40.640.10">
    <property type="entry name" value="Type I PLP-dependent aspartate aminotransferase-like (Major domain)"/>
    <property type="match status" value="1"/>
</dbReference>
<dbReference type="InterPro" id="IPR016454">
    <property type="entry name" value="Cysteine_dSase"/>
</dbReference>
<proteinExistence type="inferred from homology"/>
<dbReference type="PANTHER" id="PTHR11601:SF34">
    <property type="entry name" value="CYSTEINE DESULFURASE"/>
    <property type="match status" value="1"/>
</dbReference>
<dbReference type="Gene3D" id="1.10.260.50">
    <property type="match status" value="1"/>
</dbReference>
<evidence type="ECO:0000256" key="3">
    <source>
        <dbReference type="ARBA" id="ARBA00022679"/>
    </source>
</evidence>
<evidence type="ECO:0000256" key="8">
    <source>
        <dbReference type="ARBA" id="ARBA00050776"/>
    </source>
</evidence>
<evidence type="ECO:0000313" key="10">
    <source>
        <dbReference type="EMBL" id="QDV28139.1"/>
    </source>
</evidence>
<dbReference type="Proteomes" id="UP000318017">
    <property type="component" value="Chromosome"/>
</dbReference>
<dbReference type="GO" id="GO:0046872">
    <property type="term" value="F:metal ion binding"/>
    <property type="evidence" value="ECO:0007669"/>
    <property type="project" value="UniProtKB-KW"/>
</dbReference>
<keyword evidence="3 10" id="KW-0808">Transferase</keyword>
<dbReference type="KEGG" id="ahel:Q31a_65340"/>
<evidence type="ECO:0000256" key="1">
    <source>
        <dbReference type="ARBA" id="ARBA00001933"/>
    </source>
</evidence>
<dbReference type="SUPFAM" id="SSF53383">
    <property type="entry name" value="PLP-dependent transferases"/>
    <property type="match status" value="1"/>
</dbReference>
<dbReference type="InterPro" id="IPR015424">
    <property type="entry name" value="PyrdxlP-dep_Trfase"/>
</dbReference>
<evidence type="ECO:0000259" key="9">
    <source>
        <dbReference type="Pfam" id="PF00266"/>
    </source>
</evidence>
<dbReference type="InterPro" id="IPR015421">
    <property type="entry name" value="PyrdxlP-dep_Trfase_major"/>
</dbReference>
<dbReference type="Gene3D" id="3.90.1150.10">
    <property type="entry name" value="Aspartate Aminotransferase, domain 1"/>
    <property type="match status" value="1"/>
</dbReference>
<dbReference type="GO" id="GO:0031071">
    <property type="term" value="F:cysteine desulfurase activity"/>
    <property type="evidence" value="ECO:0007669"/>
    <property type="project" value="UniProtKB-EC"/>
</dbReference>
<evidence type="ECO:0000256" key="4">
    <source>
        <dbReference type="ARBA" id="ARBA00022723"/>
    </source>
</evidence>
<dbReference type="EMBL" id="CP036298">
    <property type="protein sequence ID" value="QDV28139.1"/>
    <property type="molecule type" value="Genomic_DNA"/>
</dbReference>
<evidence type="ECO:0000313" key="11">
    <source>
        <dbReference type="Proteomes" id="UP000318017"/>
    </source>
</evidence>
<keyword evidence="4" id="KW-0479">Metal-binding</keyword>
<dbReference type="Pfam" id="PF00266">
    <property type="entry name" value="Aminotran_5"/>
    <property type="match status" value="1"/>
</dbReference>
<evidence type="ECO:0000256" key="7">
    <source>
        <dbReference type="ARBA" id="ARBA00023014"/>
    </source>
</evidence>
<dbReference type="InterPro" id="IPR015422">
    <property type="entry name" value="PyrdxlP-dep_Trfase_small"/>
</dbReference>
<gene>
    <name evidence="10" type="primary">nifS</name>
    <name evidence="10" type="ORF">Q31a_65340</name>
</gene>
<protein>
    <submittedName>
        <fullName evidence="10">Cysteine desulfurase</fullName>
        <ecNumber evidence="10">2.8.1.7</ecNumber>
    </submittedName>
</protein>
<keyword evidence="11" id="KW-1185">Reference proteome</keyword>
<dbReference type="OrthoDB" id="9808002at2"/>
<evidence type="ECO:0000256" key="2">
    <source>
        <dbReference type="ARBA" id="ARBA00006490"/>
    </source>
</evidence>
<dbReference type="PIRSF" id="PIRSF005572">
    <property type="entry name" value="NifS"/>
    <property type="match status" value="1"/>
</dbReference>
<dbReference type="GO" id="GO:0051536">
    <property type="term" value="F:iron-sulfur cluster binding"/>
    <property type="evidence" value="ECO:0007669"/>
    <property type="project" value="UniProtKB-KW"/>
</dbReference>
<dbReference type="RefSeq" id="WP_145086631.1">
    <property type="nucleotide sequence ID" value="NZ_CP036298.1"/>
</dbReference>
<keyword evidence="6" id="KW-0408">Iron</keyword>
<dbReference type="PANTHER" id="PTHR11601">
    <property type="entry name" value="CYSTEINE DESULFURYLASE FAMILY MEMBER"/>
    <property type="match status" value="1"/>
</dbReference>
<name>A0A518GHR6_9BACT</name>
<comment type="cofactor">
    <cofactor evidence="1">
        <name>pyridoxal 5'-phosphate</name>
        <dbReference type="ChEBI" id="CHEBI:597326"/>
    </cofactor>
</comment>
<keyword evidence="5" id="KW-0663">Pyridoxal phosphate</keyword>
<comment type="catalytic activity">
    <reaction evidence="8">
        <text>(sulfur carrier)-H + L-cysteine = (sulfur carrier)-SH + L-alanine</text>
        <dbReference type="Rhea" id="RHEA:43892"/>
        <dbReference type="Rhea" id="RHEA-COMP:14737"/>
        <dbReference type="Rhea" id="RHEA-COMP:14739"/>
        <dbReference type="ChEBI" id="CHEBI:29917"/>
        <dbReference type="ChEBI" id="CHEBI:35235"/>
        <dbReference type="ChEBI" id="CHEBI:57972"/>
        <dbReference type="ChEBI" id="CHEBI:64428"/>
        <dbReference type="EC" id="2.8.1.7"/>
    </reaction>
</comment>
<sequence>MGRTLVPLTIYLDNNATTKIDPQVAELIRALSLQGVANPASQHGPGRQALKLLEQAKTDLLSLTGASNTLMDTAQVIWTSGGTEANNLALLGIATKQPGMLVVAASEHSSVLEAAKRAAASLQQPCHILAVDDAGHCDLDQLEAILRQDAANIALVSVMLGNNETGVIQDLETICKLCNRYQVKTHSDVVQAIGKLPFNMLELGLSAITLTAHKIHGPVGIGALILAPNLQLEPMLVGGGQQLAIRPGTEPVIPAVALAAALQHTCQARLDGTYQRIASLRDEFESKVLTLGDTYVVGQAPPRLPHTSNIAFWGLDRQALQMALDLRGLACSTGSACSSGSSRPSAVLTAMKLPDRTISSSLRFSFSKYSTLAEAHQAAEIVCSVVERLRSNRSNFKVRS</sequence>
<dbReference type="InterPro" id="IPR000192">
    <property type="entry name" value="Aminotrans_V_dom"/>
</dbReference>
<comment type="similarity">
    <text evidence="2">Belongs to the class-V pyridoxal-phosphate-dependent aminotransferase family. NifS/IscS subfamily.</text>
</comment>
<reference evidence="10 11" key="1">
    <citation type="submission" date="2019-02" db="EMBL/GenBank/DDBJ databases">
        <title>Deep-cultivation of Planctomycetes and their phenomic and genomic characterization uncovers novel biology.</title>
        <authorList>
            <person name="Wiegand S."/>
            <person name="Jogler M."/>
            <person name="Boedeker C."/>
            <person name="Pinto D."/>
            <person name="Vollmers J."/>
            <person name="Rivas-Marin E."/>
            <person name="Kohn T."/>
            <person name="Peeters S.H."/>
            <person name="Heuer A."/>
            <person name="Rast P."/>
            <person name="Oberbeckmann S."/>
            <person name="Bunk B."/>
            <person name="Jeske O."/>
            <person name="Meyerdierks A."/>
            <person name="Storesund J.E."/>
            <person name="Kallscheuer N."/>
            <person name="Luecker S."/>
            <person name="Lage O.M."/>
            <person name="Pohl T."/>
            <person name="Merkel B.J."/>
            <person name="Hornburger P."/>
            <person name="Mueller R.-W."/>
            <person name="Bruemmer F."/>
            <person name="Labrenz M."/>
            <person name="Spormann A.M."/>
            <person name="Op den Camp H."/>
            <person name="Overmann J."/>
            <person name="Amann R."/>
            <person name="Jetten M.S.M."/>
            <person name="Mascher T."/>
            <person name="Medema M.H."/>
            <person name="Devos D.P."/>
            <person name="Kaster A.-K."/>
            <person name="Ovreas L."/>
            <person name="Rohde M."/>
            <person name="Galperin M.Y."/>
            <person name="Jogler C."/>
        </authorList>
    </citation>
    <scope>NUCLEOTIDE SEQUENCE [LARGE SCALE GENOMIC DNA]</scope>
    <source>
        <strain evidence="10 11">Q31a</strain>
    </source>
</reference>
<evidence type="ECO:0000256" key="5">
    <source>
        <dbReference type="ARBA" id="ARBA00022898"/>
    </source>
</evidence>
<accession>A0A518GHR6</accession>
<evidence type="ECO:0000256" key="6">
    <source>
        <dbReference type="ARBA" id="ARBA00023004"/>
    </source>
</evidence>
<feature type="domain" description="Aminotransferase class V" evidence="9">
    <location>
        <begin position="10"/>
        <end position="374"/>
    </location>
</feature>
<keyword evidence="7" id="KW-0411">Iron-sulfur</keyword>
<organism evidence="10 11">
    <name type="scientific">Aureliella helgolandensis</name>
    <dbReference type="NCBI Taxonomy" id="2527968"/>
    <lineage>
        <taxon>Bacteria</taxon>
        <taxon>Pseudomonadati</taxon>
        <taxon>Planctomycetota</taxon>
        <taxon>Planctomycetia</taxon>
        <taxon>Pirellulales</taxon>
        <taxon>Pirellulaceae</taxon>
        <taxon>Aureliella</taxon>
    </lineage>
</organism>
<dbReference type="AlphaFoldDB" id="A0A518GHR6"/>